<dbReference type="AlphaFoldDB" id="A0A183HI65"/>
<dbReference type="Proteomes" id="UP000267606">
    <property type="component" value="Unassembled WGS sequence"/>
</dbReference>
<dbReference type="PANTHER" id="PTHR15000">
    <property type="entry name" value="ERYTHROID DIFFERENTIATION-RELATED FACTOR 1"/>
    <property type="match status" value="1"/>
</dbReference>
<dbReference type="EMBL" id="UZAJ01007317">
    <property type="protein sequence ID" value="VDO49708.1"/>
    <property type="molecule type" value="Genomic_DNA"/>
</dbReference>
<keyword evidence="3" id="KW-1185">Reference proteome</keyword>
<evidence type="ECO:0000259" key="1">
    <source>
        <dbReference type="Pfam" id="PF23723"/>
    </source>
</evidence>
<sequence length="313" mass="35879">MSFVELLAISERAANVAIVMGKKIAPMSLFPPTANAILYSDQLARRLGNLKNILAVYHIERLKGFVQQTMRQYIAMDVDALDTANNTSCSSALNAMEPEEIVERTVKAGKELLLQGISLFALVGDRVNEAFLLSNIGQLYRLQLHCQMYFTDFNLPYNPEKEKSYVLEINSFLFLLFIVNLFNHCLYYFNLQAIEHYQRALTTITDFRSTQFPLFESISKDLAGIYLTYAVRLQDNVQPGMIESHPEKMTVEIHEFLARAQSAYILIRDSVKCSPKMHSIADRCIIEIMFRFGKLFQRAMVTVQIFEVVLWIS</sequence>
<protein>
    <submittedName>
        <fullName evidence="4">Terpenoid synthase</fullName>
    </submittedName>
</protein>
<dbReference type="InterPro" id="IPR056583">
    <property type="entry name" value="EDRF1_TPR"/>
</dbReference>
<name>A0A183HI65_9BILA</name>
<dbReference type="STRING" id="387005.A0A183HI65"/>
<dbReference type="WBParaSite" id="OFLC_0000717601-mRNA-1">
    <property type="protein sequence ID" value="OFLC_0000717601-mRNA-1"/>
    <property type="gene ID" value="OFLC_0000717601"/>
</dbReference>
<dbReference type="GO" id="GO:0045893">
    <property type="term" value="P:positive regulation of DNA-templated transcription"/>
    <property type="evidence" value="ECO:0007669"/>
    <property type="project" value="TreeGrafter"/>
</dbReference>
<evidence type="ECO:0000313" key="2">
    <source>
        <dbReference type="EMBL" id="VDO49708.1"/>
    </source>
</evidence>
<gene>
    <name evidence="2" type="ORF">OFLC_LOCUS7179</name>
</gene>
<reference evidence="2 3" key="2">
    <citation type="submission" date="2018-11" db="EMBL/GenBank/DDBJ databases">
        <authorList>
            <consortium name="Pathogen Informatics"/>
        </authorList>
    </citation>
    <scope>NUCLEOTIDE SEQUENCE [LARGE SCALE GENOMIC DNA]</scope>
</reference>
<evidence type="ECO:0000313" key="4">
    <source>
        <dbReference type="WBParaSite" id="OFLC_0000717601-mRNA-1"/>
    </source>
</evidence>
<proteinExistence type="predicted"/>
<feature type="domain" description="EDRF1 TPR repeats region" evidence="1">
    <location>
        <begin position="44"/>
        <end position="166"/>
    </location>
</feature>
<accession>A0A183HI65</accession>
<reference evidence="4" key="1">
    <citation type="submission" date="2016-06" db="UniProtKB">
        <authorList>
            <consortium name="WormBaseParasite"/>
        </authorList>
    </citation>
    <scope>IDENTIFICATION</scope>
</reference>
<dbReference type="PANTHER" id="PTHR15000:SF1">
    <property type="entry name" value="ERYTHROID DIFFERENTIATION-RELATED FACTOR 1"/>
    <property type="match status" value="1"/>
</dbReference>
<dbReference type="Pfam" id="PF23723">
    <property type="entry name" value="TPR_EDRF1"/>
    <property type="match status" value="1"/>
</dbReference>
<evidence type="ECO:0000313" key="3">
    <source>
        <dbReference type="Proteomes" id="UP000267606"/>
    </source>
</evidence>
<organism evidence="4">
    <name type="scientific">Onchocerca flexuosa</name>
    <dbReference type="NCBI Taxonomy" id="387005"/>
    <lineage>
        <taxon>Eukaryota</taxon>
        <taxon>Metazoa</taxon>
        <taxon>Ecdysozoa</taxon>
        <taxon>Nematoda</taxon>
        <taxon>Chromadorea</taxon>
        <taxon>Rhabditida</taxon>
        <taxon>Spirurina</taxon>
        <taxon>Spiruromorpha</taxon>
        <taxon>Filarioidea</taxon>
        <taxon>Onchocercidae</taxon>
        <taxon>Onchocerca</taxon>
    </lineage>
</organism>